<feature type="domain" description="CUB" evidence="3">
    <location>
        <begin position="280"/>
        <end position="383"/>
    </location>
</feature>
<dbReference type="GeneID" id="100371888"/>
<dbReference type="InterPro" id="IPR011990">
    <property type="entry name" value="TPR-like_helical_dom_sf"/>
</dbReference>
<evidence type="ECO:0000313" key="5">
    <source>
        <dbReference type="RefSeq" id="XP_006820745.1"/>
    </source>
</evidence>
<dbReference type="PANTHER" id="PTHR16797:SF4">
    <property type="entry name" value="40-KDA HUNTINGTIN-ASSOCIATED PROTEIN"/>
    <property type="match status" value="1"/>
</dbReference>
<dbReference type="SUPFAM" id="SSF48452">
    <property type="entry name" value="TPR-like"/>
    <property type="match status" value="1"/>
</dbReference>
<evidence type="ECO:0000313" key="4">
    <source>
        <dbReference type="Proteomes" id="UP000694865"/>
    </source>
</evidence>
<name>A0ABM0ML54_SACKO</name>
<dbReference type="RefSeq" id="XP_006820745.1">
    <property type="nucleotide sequence ID" value="XM_006820682.1"/>
</dbReference>
<accession>A0ABM0ML54</accession>
<dbReference type="Gene3D" id="1.25.40.10">
    <property type="entry name" value="Tetratricopeptide repeat domain"/>
    <property type="match status" value="1"/>
</dbReference>
<reference evidence="5" key="1">
    <citation type="submission" date="2025-08" db="UniProtKB">
        <authorList>
            <consortium name="RefSeq"/>
        </authorList>
    </citation>
    <scope>IDENTIFICATION</scope>
    <source>
        <tissue evidence="5">Testes</tissue>
    </source>
</reference>
<evidence type="ECO:0000256" key="2">
    <source>
        <dbReference type="PROSITE-ProRule" id="PRU00059"/>
    </source>
</evidence>
<proteinExistence type="predicted"/>
<sequence length="385" mass="42967">MEREVDFLGKYRAVSSKLKKRFLRKPNVAEASEQFGTLARTLENQECPQYAGLCCLAQARCEQTLANSPGEAHALTEAARLFLHAAENDESLYCAHFDEHLTAAINCHNHAVRVLTEQKQPALAATLSLQLGNYLRSMGKPGEAMGHFQRAAELQFQNPLDCLASLGLVASCKIETRDYEGSLTVLTEMEYLAQERGICPNSPHLIGAFSDTVARCEITRVLLLMLLQPTPHRIRPEHGQTLERYSWQSVEDTDTAISCLSEEMFLLLQSVVMASTIGACGGQYTGDSGYIYSPNFPGKYPRDQNCIWTITVEDNNIIQLSILMDKISTGDYLDIRDGDDVTAPQITWNSMTLYSSINILRLQFYSNSDMNTDLGFVLTYQGKSY</sequence>
<protein>
    <submittedName>
        <fullName evidence="5">Factor VIII intron 22 protein-like</fullName>
    </submittedName>
</protein>
<dbReference type="Proteomes" id="UP000694865">
    <property type="component" value="Unplaced"/>
</dbReference>
<dbReference type="SUPFAM" id="SSF49854">
    <property type="entry name" value="Spermadhesin, CUB domain"/>
    <property type="match status" value="1"/>
</dbReference>
<dbReference type="Gene3D" id="2.60.120.290">
    <property type="entry name" value="Spermadhesin, CUB domain"/>
    <property type="match status" value="1"/>
</dbReference>
<dbReference type="InterPro" id="IPR039494">
    <property type="entry name" value="F8A"/>
</dbReference>
<keyword evidence="4" id="KW-1185">Reference proteome</keyword>
<dbReference type="PANTHER" id="PTHR16797">
    <property type="entry name" value="FACTOR VIII-ASSOCIATED GENE 1"/>
    <property type="match status" value="1"/>
</dbReference>
<dbReference type="InterPro" id="IPR000859">
    <property type="entry name" value="CUB_dom"/>
</dbReference>
<dbReference type="Pfam" id="PF14938">
    <property type="entry name" value="SNAP"/>
    <property type="match status" value="1"/>
</dbReference>
<gene>
    <name evidence="5" type="primary">LOC100371888</name>
</gene>
<dbReference type="SMART" id="SM00042">
    <property type="entry name" value="CUB"/>
    <property type="match status" value="1"/>
</dbReference>
<evidence type="ECO:0000256" key="1">
    <source>
        <dbReference type="ARBA" id="ARBA00023157"/>
    </source>
</evidence>
<dbReference type="PROSITE" id="PS01180">
    <property type="entry name" value="CUB"/>
    <property type="match status" value="1"/>
</dbReference>
<dbReference type="InterPro" id="IPR035914">
    <property type="entry name" value="Sperma_CUB_dom_sf"/>
</dbReference>
<keyword evidence="1" id="KW-1015">Disulfide bond</keyword>
<comment type="caution">
    <text evidence="2">Lacks conserved residue(s) required for the propagation of feature annotation.</text>
</comment>
<dbReference type="CDD" id="cd00041">
    <property type="entry name" value="CUB"/>
    <property type="match status" value="1"/>
</dbReference>
<evidence type="ECO:0000259" key="3">
    <source>
        <dbReference type="PROSITE" id="PS01180"/>
    </source>
</evidence>
<dbReference type="Pfam" id="PF00431">
    <property type="entry name" value="CUB"/>
    <property type="match status" value="1"/>
</dbReference>
<organism evidence="4 5">
    <name type="scientific">Saccoglossus kowalevskii</name>
    <name type="common">Acorn worm</name>
    <dbReference type="NCBI Taxonomy" id="10224"/>
    <lineage>
        <taxon>Eukaryota</taxon>
        <taxon>Metazoa</taxon>
        <taxon>Hemichordata</taxon>
        <taxon>Enteropneusta</taxon>
        <taxon>Harrimaniidae</taxon>
        <taxon>Saccoglossus</taxon>
    </lineage>
</organism>